<evidence type="ECO:0000259" key="7">
    <source>
        <dbReference type="PROSITE" id="PS51736"/>
    </source>
</evidence>
<evidence type="ECO:0000256" key="6">
    <source>
        <dbReference type="SAM" id="MobiDB-lite"/>
    </source>
</evidence>
<dbReference type="GO" id="GO:0003677">
    <property type="term" value="F:DNA binding"/>
    <property type="evidence" value="ECO:0007669"/>
    <property type="project" value="UniProtKB-KW"/>
</dbReference>
<dbReference type="Pfam" id="PF00239">
    <property type="entry name" value="Resolvase"/>
    <property type="match status" value="1"/>
</dbReference>
<dbReference type="PROSITE" id="PS51736">
    <property type="entry name" value="RECOMBINASES_3"/>
    <property type="match status" value="1"/>
</dbReference>
<dbReference type="InterPro" id="IPR036162">
    <property type="entry name" value="Resolvase-like_N_sf"/>
</dbReference>
<protein>
    <submittedName>
        <fullName evidence="8">Recombinase family protein</fullName>
    </submittedName>
</protein>
<comment type="caution">
    <text evidence="8">The sequence shown here is derived from an EMBL/GenBank/DDBJ whole genome shotgun (WGS) entry which is preliminary data.</text>
</comment>
<dbReference type="Gene3D" id="3.40.50.1390">
    <property type="entry name" value="Resolvase, N-terminal catalytic domain"/>
    <property type="match status" value="1"/>
</dbReference>
<dbReference type="CDD" id="cd03768">
    <property type="entry name" value="SR_ResInv"/>
    <property type="match status" value="1"/>
</dbReference>
<dbReference type="CDD" id="cd00569">
    <property type="entry name" value="HTH_Hin_like"/>
    <property type="match status" value="1"/>
</dbReference>
<dbReference type="FunFam" id="3.40.50.1390:FF:000001">
    <property type="entry name" value="DNA recombinase"/>
    <property type="match status" value="1"/>
</dbReference>
<keyword evidence="9" id="KW-1185">Reference proteome</keyword>
<dbReference type="InterPro" id="IPR006120">
    <property type="entry name" value="Resolvase_HTH_dom"/>
</dbReference>
<comment type="similarity">
    <text evidence="1">Belongs to the site-specific recombinase resolvase family.</text>
</comment>
<evidence type="ECO:0000313" key="8">
    <source>
        <dbReference type="EMBL" id="MDX5929615.1"/>
    </source>
</evidence>
<dbReference type="Proteomes" id="UP001279553">
    <property type="component" value="Unassembled WGS sequence"/>
</dbReference>
<dbReference type="InterPro" id="IPR050639">
    <property type="entry name" value="SSR_resolvase"/>
</dbReference>
<organism evidence="8 9">
    <name type="scientific">Acidiphilium acidophilum</name>
    <name type="common">Thiobacillus acidophilus</name>
    <dbReference type="NCBI Taxonomy" id="76588"/>
    <lineage>
        <taxon>Bacteria</taxon>
        <taxon>Pseudomonadati</taxon>
        <taxon>Pseudomonadota</taxon>
        <taxon>Alphaproteobacteria</taxon>
        <taxon>Acetobacterales</taxon>
        <taxon>Acidocellaceae</taxon>
        <taxon>Acidiphilium</taxon>
    </lineage>
</organism>
<evidence type="ECO:0000256" key="2">
    <source>
        <dbReference type="ARBA" id="ARBA00022908"/>
    </source>
</evidence>
<keyword evidence="3" id="KW-0230">DNA invertase</keyword>
<sequence length="238" mass="26240">MTKKTSPLPGRAQTFVYAPSQPPQGKQGDSRRKKLLPNITQKQQKNAASPTLLGYARVSKAEDQDPAPQIEALEAAGCKRVYEERVSGGRWDRPELHRLLDRLGPGDVLTVWKLDRLSRSLKDLLLILDKVEKAGAGFRSLTENIDSTTASGRMMMQMLGAFAEFERAMVRERTQAGLRSARAQGRRGGRQPKLSPQQQAEVRAMLMAGRSAADVARLFRVHRATISRIVSNAAVAAP</sequence>
<evidence type="ECO:0000256" key="1">
    <source>
        <dbReference type="ARBA" id="ARBA00009913"/>
    </source>
</evidence>
<dbReference type="GO" id="GO:0015074">
    <property type="term" value="P:DNA integration"/>
    <property type="evidence" value="ECO:0007669"/>
    <property type="project" value="UniProtKB-KW"/>
</dbReference>
<accession>A0AAW9DN45</accession>
<feature type="region of interest" description="Disordered" evidence="6">
    <location>
        <begin position="1"/>
        <end position="51"/>
    </location>
</feature>
<dbReference type="EMBL" id="JAWXYB010000013">
    <property type="protein sequence ID" value="MDX5929615.1"/>
    <property type="molecule type" value="Genomic_DNA"/>
</dbReference>
<evidence type="ECO:0000256" key="5">
    <source>
        <dbReference type="ARBA" id="ARBA00023172"/>
    </source>
</evidence>
<dbReference type="Pfam" id="PF02796">
    <property type="entry name" value="HTH_7"/>
    <property type="match status" value="1"/>
</dbReference>
<dbReference type="PANTHER" id="PTHR30461:SF2">
    <property type="entry name" value="SERINE RECOMBINASE PINE-RELATED"/>
    <property type="match status" value="1"/>
</dbReference>
<evidence type="ECO:0000256" key="4">
    <source>
        <dbReference type="ARBA" id="ARBA00023125"/>
    </source>
</evidence>
<keyword evidence="4" id="KW-0238">DNA-binding</keyword>
<feature type="compositionally biased region" description="Polar residues" evidence="6">
    <location>
        <begin position="38"/>
        <end position="49"/>
    </location>
</feature>
<dbReference type="SMART" id="SM00857">
    <property type="entry name" value="Resolvase"/>
    <property type="match status" value="1"/>
</dbReference>
<dbReference type="Gene3D" id="1.10.10.60">
    <property type="entry name" value="Homeodomain-like"/>
    <property type="match status" value="1"/>
</dbReference>
<dbReference type="InterPro" id="IPR006119">
    <property type="entry name" value="Resolv_N"/>
</dbReference>
<feature type="region of interest" description="Disordered" evidence="6">
    <location>
        <begin position="176"/>
        <end position="199"/>
    </location>
</feature>
<dbReference type="SUPFAM" id="SSF53041">
    <property type="entry name" value="Resolvase-like"/>
    <property type="match status" value="1"/>
</dbReference>
<name>A0AAW9DN45_ACIAO</name>
<dbReference type="PANTHER" id="PTHR30461">
    <property type="entry name" value="DNA-INVERTASE FROM LAMBDOID PROPHAGE"/>
    <property type="match status" value="1"/>
</dbReference>
<dbReference type="InterPro" id="IPR009057">
    <property type="entry name" value="Homeodomain-like_sf"/>
</dbReference>
<reference evidence="8 9" key="1">
    <citation type="submission" date="2023-11" db="EMBL/GenBank/DDBJ databases">
        <title>MicrobeMod: A computational toolkit for identifying prokaryotic methylation and restriction-modification with nanopore sequencing.</title>
        <authorList>
            <person name="Crits-Christoph A."/>
            <person name="Kang S.C."/>
            <person name="Lee H."/>
            <person name="Ostrov N."/>
        </authorList>
    </citation>
    <scope>NUCLEOTIDE SEQUENCE [LARGE SCALE GENOMIC DNA]</scope>
    <source>
        <strain evidence="8 9">DSMZ 700</strain>
    </source>
</reference>
<evidence type="ECO:0000256" key="3">
    <source>
        <dbReference type="ARBA" id="ARBA00023100"/>
    </source>
</evidence>
<dbReference type="SUPFAM" id="SSF46689">
    <property type="entry name" value="Homeodomain-like"/>
    <property type="match status" value="1"/>
</dbReference>
<keyword evidence="2" id="KW-0229">DNA integration</keyword>
<dbReference type="AlphaFoldDB" id="A0AAW9DN45"/>
<evidence type="ECO:0000313" key="9">
    <source>
        <dbReference type="Proteomes" id="UP001279553"/>
    </source>
</evidence>
<gene>
    <name evidence="8" type="ORF">SIL87_02390</name>
</gene>
<proteinExistence type="inferred from homology"/>
<feature type="domain" description="Resolvase/invertase-type recombinase catalytic" evidence="7">
    <location>
        <begin position="51"/>
        <end position="185"/>
    </location>
</feature>
<keyword evidence="5" id="KW-0233">DNA recombination</keyword>
<dbReference type="GO" id="GO:0000150">
    <property type="term" value="F:DNA strand exchange activity"/>
    <property type="evidence" value="ECO:0007669"/>
    <property type="project" value="UniProtKB-KW"/>
</dbReference>